<keyword evidence="4" id="KW-0997">Cell inner membrane</keyword>
<dbReference type="Gene3D" id="1.20.120.1220">
    <property type="match status" value="1"/>
</dbReference>
<keyword evidence="3" id="KW-1003">Cell membrane</keyword>
<comment type="function">
    <text evidence="18">Plays an essential role in type IV pili and type II pseudopili formation by proteolytically removing the leader sequence from substrate proteins and subsequently monomethylating the alpha-amino group of the newly exposed N-terminal phenylalanine.</text>
</comment>
<dbReference type="PANTHER" id="PTHR30487">
    <property type="entry name" value="TYPE 4 PREPILIN-LIKE PROTEINS LEADER PEPTIDE-PROCESSING ENZYME"/>
    <property type="match status" value="1"/>
</dbReference>
<evidence type="ECO:0000256" key="11">
    <source>
        <dbReference type="ARBA" id="ARBA00022989"/>
    </source>
</evidence>
<comment type="catalytic activity">
    <reaction evidence="14 18">
        <text>Typically cleaves a -Gly-|-Phe- bond to release an N-terminal, basic peptide of 5-8 residues from type IV prepilin, and then N-methylates the new N-terminal amino group, the methyl donor being S-adenosyl-L-methionine.</text>
        <dbReference type="EC" id="3.4.23.43"/>
    </reaction>
</comment>
<dbReference type="FunFam" id="1.20.120.1220:FF:000001">
    <property type="entry name" value="Type 4 prepilin-like proteins leader peptide-processing enzyme"/>
    <property type="match status" value="1"/>
</dbReference>
<dbReference type="OrthoDB" id="9789291at2"/>
<dbReference type="AlphaFoldDB" id="A0A5C0B588"/>
<evidence type="ECO:0000256" key="2">
    <source>
        <dbReference type="ARBA" id="ARBA00005801"/>
    </source>
</evidence>
<accession>A0A5C0B588</accession>
<evidence type="ECO:0000256" key="13">
    <source>
        <dbReference type="ARBA" id="ARBA00023268"/>
    </source>
</evidence>
<keyword evidence="23" id="KW-1185">Reference proteome</keyword>
<evidence type="ECO:0000256" key="17">
    <source>
        <dbReference type="RuleBase" id="RU003793"/>
    </source>
</evidence>
<dbReference type="Pfam" id="PF01478">
    <property type="entry name" value="Peptidase_A24"/>
    <property type="match status" value="1"/>
</dbReference>
<dbReference type="KEGG" id="pacr:FXN63_23325"/>
<protein>
    <recommendedName>
        <fullName evidence="16 18">Prepilin leader peptidase/N-methyltransferase</fullName>
        <ecNumber evidence="18">2.1.1.-</ecNumber>
        <ecNumber evidence="15 18">3.4.23.43</ecNumber>
    </recommendedName>
</protein>
<evidence type="ECO:0000256" key="16">
    <source>
        <dbReference type="ARBA" id="ARBA00071870"/>
    </source>
</evidence>
<evidence type="ECO:0000256" key="7">
    <source>
        <dbReference type="ARBA" id="ARBA00022679"/>
    </source>
</evidence>
<dbReference type="GO" id="GO:0004190">
    <property type="term" value="F:aspartic-type endopeptidase activity"/>
    <property type="evidence" value="ECO:0007669"/>
    <property type="project" value="UniProtKB-EC"/>
</dbReference>
<comment type="subcellular location">
    <subcellularLocation>
        <location evidence="1">Cell inner membrane</location>
        <topology evidence="1">Multi-pass membrane protein</topology>
    </subcellularLocation>
    <subcellularLocation>
        <location evidence="18">Cell membrane</location>
        <topology evidence="18">Multi-pass membrane protein</topology>
    </subcellularLocation>
</comment>
<evidence type="ECO:0000256" key="1">
    <source>
        <dbReference type="ARBA" id="ARBA00004429"/>
    </source>
</evidence>
<sequence length="312" mass="33581">MTSPDTFATFAAHPWLFPLFAVLLGLLIGSFLNVVIVRLPRMMTRDWAAQCKAWQEAEAVQALEKVEALPTTERTVPAVPEAPEPPPERFDLAWPPSHCPQCSHRLRWHENLPVIGWLRLKGRCAHCANAIPWHYPAVEALTALLFAICAWQYGPSVAAVAAMGLCAALVALAFIDAQTSLLPDDITLPLLWAGLLLNISGMFAPLADAVLGAALGYGVLWVIFQAFRLATDKEGMGFGDFKLLAALGAWLGWRALPEILLFSSVAGVLVGGALLITGRAQRGDPLPFGPYLAMAGLACLLLRQNGVGLLGF</sequence>
<dbReference type="GO" id="GO:0008168">
    <property type="term" value="F:methyltransferase activity"/>
    <property type="evidence" value="ECO:0007669"/>
    <property type="project" value="UniProtKB-KW"/>
</dbReference>
<feature type="transmembrane region" description="Helical" evidence="19">
    <location>
        <begin position="157"/>
        <end position="175"/>
    </location>
</feature>
<evidence type="ECO:0000256" key="10">
    <source>
        <dbReference type="ARBA" id="ARBA00022801"/>
    </source>
</evidence>
<dbReference type="GO" id="GO:0005886">
    <property type="term" value="C:plasma membrane"/>
    <property type="evidence" value="ECO:0007669"/>
    <property type="project" value="UniProtKB-SubCell"/>
</dbReference>
<keyword evidence="8" id="KW-0949">S-adenosyl-L-methionine</keyword>
<evidence type="ECO:0000256" key="14">
    <source>
        <dbReference type="ARBA" id="ARBA00050401"/>
    </source>
</evidence>
<dbReference type="EC" id="3.4.23.43" evidence="15 18"/>
<evidence type="ECO:0000256" key="9">
    <source>
        <dbReference type="ARBA" id="ARBA00022692"/>
    </source>
</evidence>
<evidence type="ECO:0000256" key="5">
    <source>
        <dbReference type="ARBA" id="ARBA00022603"/>
    </source>
</evidence>
<dbReference type="PANTHER" id="PTHR30487:SF0">
    <property type="entry name" value="PREPILIN LEADER PEPTIDASE_N-METHYLTRANSFERASE-RELATED"/>
    <property type="match status" value="1"/>
</dbReference>
<organism evidence="22 23">
    <name type="scientific">Pigmentiphaga aceris</name>
    <dbReference type="NCBI Taxonomy" id="1940612"/>
    <lineage>
        <taxon>Bacteria</taxon>
        <taxon>Pseudomonadati</taxon>
        <taxon>Pseudomonadota</taxon>
        <taxon>Betaproteobacteria</taxon>
        <taxon>Burkholderiales</taxon>
        <taxon>Alcaligenaceae</taxon>
        <taxon>Pigmentiphaga</taxon>
    </lineage>
</organism>
<evidence type="ECO:0000256" key="18">
    <source>
        <dbReference type="RuleBase" id="RU003794"/>
    </source>
</evidence>
<feature type="domain" description="Prepilin peptidase A24 N-terminal" evidence="21">
    <location>
        <begin position="23"/>
        <end position="153"/>
    </location>
</feature>
<feature type="domain" description="Prepilin type IV endopeptidase peptidase" evidence="20">
    <location>
        <begin position="165"/>
        <end position="271"/>
    </location>
</feature>
<keyword evidence="13 18" id="KW-0511">Multifunctional enzyme</keyword>
<dbReference type="EC" id="2.1.1.-" evidence="18"/>
<name>A0A5C0B588_9BURK</name>
<dbReference type="EMBL" id="CP043046">
    <property type="protein sequence ID" value="QEI08440.1"/>
    <property type="molecule type" value="Genomic_DNA"/>
</dbReference>
<feature type="transmembrane region" description="Helical" evidence="19">
    <location>
        <begin position="259"/>
        <end position="276"/>
    </location>
</feature>
<evidence type="ECO:0000256" key="15">
    <source>
        <dbReference type="ARBA" id="ARBA00067082"/>
    </source>
</evidence>
<reference evidence="22 23" key="1">
    <citation type="submission" date="2019-08" db="EMBL/GenBank/DDBJ databases">
        <title>Amphibian skin-associated Pigmentiphaga: genome sequence and occurrence across geography and hosts.</title>
        <authorList>
            <person name="Bletz M.C."/>
            <person name="Bunk B."/>
            <person name="Sproeer C."/>
            <person name="Biwer P."/>
            <person name="Reiter S."/>
            <person name="Rabemananjara F.C.E."/>
            <person name="Schulz S."/>
            <person name="Overmann J."/>
            <person name="Vences M."/>
        </authorList>
    </citation>
    <scope>NUCLEOTIDE SEQUENCE [LARGE SCALE GENOMIC DNA]</scope>
    <source>
        <strain evidence="22 23">Mada1488</strain>
    </source>
</reference>
<evidence type="ECO:0000259" key="21">
    <source>
        <dbReference type="Pfam" id="PF06750"/>
    </source>
</evidence>
<dbReference type="GO" id="GO:0006465">
    <property type="term" value="P:signal peptide processing"/>
    <property type="evidence" value="ECO:0007669"/>
    <property type="project" value="TreeGrafter"/>
</dbReference>
<dbReference type="InterPro" id="IPR000045">
    <property type="entry name" value="Prepilin_IV_endopep_pep"/>
</dbReference>
<dbReference type="InterPro" id="IPR050882">
    <property type="entry name" value="Prepilin_peptidase/N-MTase"/>
</dbReference>
<evidence type="ECO:0000256" key="6">
    <source>
        <dbReference type="ARBA" id="ARBA00022670"/>
    </source>
</evidence>
<evidence type="ECO:0000256" key="8">
    <source>
        <dbReference type="ARBA" id="ARBA00022691"/>
    </source>
</evidence>
<keyword evidence="6 18" id="KW-0645">Protease</keyword>
<comment type="similarity">
    <text evidence="2 17">Belongs to the peptidase A24 family.</text>
</comment>
<dbReference type="Pfam" id="PF06750">
    <property type="entry name" value="A24_N_bact"/>
    <property type="match status" value="1"/>
</dbReference>
<evidence type="ECO:0000256" key="19">
    <source>
        <dbReference type="SAM" id="Phobius"/>
    </source>
</evidence>
<dbReference type="Proteomes" id="UP000325161">
    <property type="component" value="Chromosome"/>
</dbReference>
<keyword evidence="12 19" id="KW-0472">Membrane</keyword>
<proteinExistence type="inferred from homology"/>
<feature type="transmembrane region" description="Helical" evidence="19">
    <location>
        <begin position="195"/>
        <end position="224"/>
    </location>
</feature>
<feature type="transmembrane region" description="Helical" evidence="19">
    <location>
        <begin position="288"/>
        <end position="306"/>
    </location>
</feature>
<gene>
    <name evidence="22" type="ORF">FXN63_23325</name>
</gene>
<keyword evidence="5 18" id="KW-0489">Methyltransferase</keyword>
<evidence type="ECO:0000313" key="22">
    <source>
        <dbReference type="EMBL" id="QEI08440.1"/>
    </source>
</evidence>
<evidence type="ECO:0000256" key="3">
    <source>
        <dbReference type="ARBA" id="ARBA00022475"/>
    </source>
</evidence>
<keyword evidence="10 18" id="KW-0378">Hydrolase</keyword>
<evidence type="ECO:0000256" key="12">
    <source>
        <dbReference type="ARBA" id="ARBA00023136"/>
    </source>
</evidence>
<keyword evidence="9 18" id="KW-0812">Transmembrane</keyword>
<keyword evidence="7 18" id="KW-0808">Transferase</keyword>
<dbReference type="GO" id="GO:0032259">
    <property type="term" value="P:methylation"/>
    <property type="evidence" value="ECO:0007669"/>
    <property type="project" value="UniProtKB-KW"/>
</dbReference>
<evidence type="ECO:0000313" key="23">
    <source>
        <dbReference type="Proteomes" id="UP000325161"/>
    </source>
</evidence>
<feature type="transmembrane region" description="Helical" evidence="19">
    <location>
        <begin position="15"/>
        <end position="37"/>
    </location>
</feature>
<dbReference type="InterPro" id="IPR014032">
    <property type="entry name" value="Peptidase_A24A_bac"/>
</dbReference>
<keyword evidence="11 19" id="KW-1133">Transmembrane helix</keyword>
<dbReference type="PRINTS" id="PR00864">
    <property type="entry name" value="PREPILNPTASE"/>
</dbReference>
<evidence type="ECO:0000259" key="20">
    <source>
        <dbReference type="Pfam" id="PF01478"/>
    </source>
</evidence>
<evidence type="ECO:0000256" key="4">
    <source>
        <dbReference type="ARBA" id="ARBA00022519"/>
    </source>
</evidence>
<dbReference type="InterPro" id="IPR010627">
    <property type="entry name" value="Prepilin_pept_A24_N"/>
</dbReference>